<dbReference type="Proteomes" id="UP000198862">
    <property type="component" value="Unassembled WGS sequence"/>
</dbReference>
<sequence>MFRNIILLVSWLFSSVVFADKVDWLEGVVGYIVEDELFDIDVPNALEINQKNSLTQLSWQSENVGFYRIQQAIDGGPWQLLHAKVNARSFIITSELNHRYRYRVAACTETIEESYCSSWSQASKVIGKLNTPTKIQVNAGIGLAKITFTQVDKLFLPTFYRLEYLDQVGNWILALVSNGSEFEFIPPESGHYQFRVFACVRQSNIQTCSNPLMSAIKVTLTPVPPIPEVKLNHGQYNIINLSWPEVVHANYYQYVVSDNERQIYNDNLTGLSQIFNDNLPRNNPLTFQVRACANSTHCSDYSSPKVTTPLPWGPPATPITMLEHGQYNKISFSWRELANVEQKVDYYNLLITRNDEPVFKKEKITGLSMVFNDSLPRANPLAFQVRACTNEGGCSFYSEKQMTTPLLWGPPQPPVTQLDHGKYNNISFSWRELANVEQRVGYYDVLVSKNGDTIFTKEKLTDLSLIFNDSLPRGQYLTFQVRACTNEGECSAYTEKKGSTPLPWPAPRTPILNLNHAKDNLITISWSNPVGEVQKVDYYDVLVNKNTQQIFLKDKITDLSFVFKDTLPRGYPLEFQTRACTNEGKCSSYSDKKITTPLLWEPLPEIINFYPEQNQVNTSQNITIQWMVKKVADFETSVNLILIDKDQNTQNLLSQVNASNYQISFDNPGIYTLVLEACNRQLDCGEQKTFQIAVIELGPVLNFISESNTVYQGEHILLSWDKPANTFGSLAYKLYVQKPDSAEKILLETIDNATQYQLTPNKAGKHIYFIKACIGFVCSELRNTKVTVIKLGPVLNFTSEKNSVNQGEHIFLSWDKPAATSGSLTYSLYVQKPNNAEKTLLETIDDATQYQTIPNIAGKHVYFIKACKGLVCSELRNTEVAVIMLGPVLNFTSEKNSVNQGDHIFLSWDKPAATSGSLTYNLYVQKPNNAEKTLLETIDDATQYQTIPNIAGKHVYFIKACIGSICSEPRSIVVDVNQTLVVTPTIIPDGGVVKVEQKVTLKTQTSGATLYFKMLPQPLDCNSKTDWKIYLSEVKLTQSTRLCVKASATNYKDSSVVIADFVVTDKPIIAINIQLLGVTKVKTK</sequence>
<protein>
    <recommendedName>
        <fullName evidence="3">Fibronectin type III domain-containing protein</fullName>
    </recommendedName>
</protein>
<dbReference type="InterPro" id="IPR036116">
    <property type="entry name" value="FN3_sf"/>
</dbReference>
<dbReference type="SUPFAM" id="SSF49265">
    <property type="entry name" value="Fibronectin type III"/>
    <property type="match status" value="2"/>
</dbReference>
<dbReference type="EMBL" id="FOLO01000102">
    <property type="protein sequence ID" value="SFD76176.1"/>
    <property type="molecule type" value="Genomic_DNA"/>
</dbReference>
<name>A0A1I1UZH3_9GAMM</name>
<evidence type="ECO:0000313" key="2">
    <source>
        <dbReference type="Proteomes" id="UP000198862"/>
    </source>
</evidence>
<dbReference type="InterPro" id="IPR013783">
    <property type="entry name" value="Ig-like_fold"/>
</dbReference>
<evidence type="ECO:0008006" key="3">
    <source>
        <dbReference type="Google" id="ProtNLM"/>
    </source>
</evidence>
<evidence type="ECO:0000313" key="1">
    <source>
        <dbReference type="EMBL" id="SFD76176.1"/>
    </source>
</evidence>
<dbReference type="STRING" id="1123010.SAMN02745724_05383"/>
<reference evidence="1 2" key="1">
    <citation type="submission" date="2016-10" db="EMBL/GenBank/DDBJ databases">
        <authorList>
            <person name="de Groot N.N."/>
        </authorList>
    </citation>
    <scope>NUCLEOTIDE SEQUENCE [LARGE SCALE GENOMIC DNA]</scope>
    <source>
        <strain evidence="1 2">DSM 6059</strain>
    </source>
</reference>
<dbReference type="OrthoDB" id="6316386at2"/>
<accession>A0A1I1UZH3</accession>
<keyword evidence="2" id="KW-1185">Reference proteome</keyword>
<dbReference type="Gene3D" id="2.60.40.10">
    <property type="entry name" value="Immunoglobulins"/>
    <property type="match status" value="1"/>
</dbReference>
<organism evidence="1 2">
    <name type="scientific">Pseudoalteromonas denitrificans DSM 6059</name>
    <dbReference type="NCBI Taxonomy" id="1123010"/>
    <lineage>
        <taxon>Bacteria</taxon>
        <taxon>Pseudomonadati</taxon>
        <taxon>Pseudomonadota</taxon>
        <taxon>Gammaproteobacteria</taxon>
        <taxon>Alteromonadales</taxon>
        <taxon>Pseudoalteromonadaceae</taxon>
        <taxon>Pseudoalteromonas</taxon>
    </lineage>
</organism>
<gene>
    <name evidence="1" type="ORF">SAMN02745724_05383</name>
</gene>
<proteinExistence type="predicted"/>
<dbReference type="RefSeq" id="WP_091991911.1">
    <property type="nucleotide sequence ID" value="NZ_FOLO01000102.1"/>
</dbReference>
<dbReference type="AlphaFoldDB" id="A0A1I1UZH3"/>